<reference evidence="2 3" key="1">
    <citation type="submission" date="2009-04" db="EMBL/GenBank/DDBJ databases">
        <authorList>
            <person name="Weinstock G."/>
            <person name="Sodergren E."/>
            <person name="Clifton S."/>
            <person name="Fulton L."/>
            <person name="Fulton B."/>
            <person name="Courtney L."/>
            <person name="Fronick C."/>
            <person name="Harrison M."/>
            <person name="Strong C."/>
            <person name="Farmer C."/>
            <person name="Delahaunty K."/>
            <person name="Markovic C."/>
            <person name="Hall O."/>
            <person name="Minx P."/>
            <person name="Tomlinson C."/>
            <person name="Mitreva M."/>
            <person name="Nelson J."/>
            <person name="Hou S."/>
            <person name="Wollam A."/>
            <person name="Pepin K.H."/>
            <person name="Johnson M."/>
            <person name="Bhonagiri V."/>
            <person name="Nash W.E."/>
            <person name="Warren W."/>
            <person name="Chinwalla A."/>
            <person name="Mardis E.R."/>
            <person name="Wilson R.K."/>
        </authorList>
    </citation>
    <scope>NUCLEOTIDE SEQUENCE [LARGE SCALE GENOMIC DNA]</scope>
    <source>
        <strain evidence="2 3">DSM 13280</strain>
    </source>
</reference>
<name>C4F7E4_9ACTN</name>
<dbReference type="EMBL" id="ABXH02000002">
    <property type="protein sequence ID" value="EEP45167.1"/>
    <property type="molecule type" value="Genomic_DNA"/>
</dbReference>
<evidence type="ECO:0008006" key="4">
    <source>
        <dbReference type="Google" id="ProtNLM"/>
    </source>
</evidence>
<gene>
    <name evidence="2" type="ORF">COLINT_01959</name>
</gene>
<dbReference type="HOGENOM" id="CLU_079303_0_0_11"/>
<feature type="transmembrane region" description="Helical" evidence="1">
    <location>
        <begin position="208"/>
        <end position="228"/>
    </location>
</feature>
<feature type="transmembrane region" description="Helical" evidence="1">
    <location>
        <begin position="25"/>
        <end position="45"/>
    </location>
</feature>
<dbReference type="AlphaFoldDB" id="C4F7E4"/>
<proteinExistence type="predicted"/>
<sequence>MLYKISIGRCEGEGRMERAKQVSESIELGVILALVGGFMDVYSYVGRGGVFANAQTGNILLVGVHISEGNIPLAMHFLLPVLCFSVGIMMSDLVHERFVSVLHWRQLTVLVEALILLGVGLLPPEHNMLANGLTSLACGMQVESFRKIRGRGIATTMCIGNLRSALQNVDDYIITHERGFLVNGLLYFGVIAVFVCGAVLGNWSLERFGLSAIGICSLLLLAAFFMMFSDREAAGECEAAGK</sequence>
<comment type="caution">
    <text evidence="2">The sequence shown here is derived from an EMBL/GenBank/DDBJ whole genome shotgun (WGS) entry which is preliminary data.</text>
</comment>
<keyword evidence="1" id="KW-0812">Transmembrane</keyword>
<dbReference type="Proteomes" id="UP000003295">
    <property type="component" value="Unassembled WGS sequence"/>
</dbReference>
<dbReference type="PANTHER" id="PTHR37314:SF4">
    <property type="entry name" value="UPF0700 TRANSMEMBRANE PROTEIN YOAK"/>
    <property type="match status" value="1"/>
</dbReference>
<feature type="transmembrane region" description="Helical" evidence="1">
    <location>
        <begin position="102"/>
        <end position="122"/>
    </location>
</feature>
<feature type="transmembrane region" description="Helical" evidence="1">
    <location>
        <begin position="71"/>
        <end position="90"/>
    </location>
</feature>
<evidence type="ECO:0000256" key="1">
    <source>
        <dbReference type="SAM" id="Phobius"/>
    </source>
</evidence>
<protein>
    <recommendedName>
        <fullName evidence="4">DUF1275 domain-containing protein</fullName>
    </recommendedName>
</protein>
<dbReference type="Pfam" id="PF06912">
    <property type="entry name" value="DUF1275"/>
    <property type="match status" value="1"/>
</dbReference>
<evidence type="ECO:0000313" key="3">
    <source>
        <dbReference type="Proteomes" id="UP000003295"/>
    </source>
</evidence>
<accession>C4F7E4</accession>
<dbReference type="eggNOG" id="COG3619">
    <property type="taxonomic scope" value="Bacteria"/>
</dbReference>
<dbReference type="PANTHER" id="PTHR37314">
    <property type="entry name" value="SLR0142 PROTEIN"/>
    <property type="match status" value="1"/>
</dbReference>
<keyword evidence="1" id="KW-0472">Membrane</keyword>
<feature type="transmembrane region" description="Helical" evidence="1">
    <location>
        <begin position="180"/>
        <end position="201"/>
    </location>
</feature>
<keyword evidence="1" id="KW-1133">Transmembrane helix</keyword>
<evidence type="ECO:0000313" key="2">
    <source>
        <dbReference type="EMBL" id="EEP45167.1"/>
    </source>
</evidence>
<dbReference type="InterPro" id="IPR010699">
    <property type="entry name" value="DUF1275"/>
</dbReference>
<organism evidence="2 3">
    <name type="scientific">Collinsella intestinalis DSM 13280</name>
    <dbReference type="NCBI Taxonomy" id="521003"/>
    <lineage>
        <taxon>Bacteria</taxon>
        <taxon>Bacillati</taxon>
        <taxon>Actinomycetota</taxon>
        <taxon>Coriobacteriia</taxon>
        <taxon>Coriobacteriales</taxon>
        <taxon>Coriobacteriaceae</taxon>
        <taxon>Collinsella</taxon>
    </lineage>
</organism>